<accession>A0A1J5Q3N8</accession>
<gene>
    <name evidence="2" type="ORF">GALL_479010</name>
</gene>
<keyword evidence="1" id="KW-0472">Membrane</keyword>
<protein>
    <submittedName>
        <fullName evidence="2">Uncharacterized protein</fullName>
    </submittedName>
</protein>
<feature type="transmembrane region" description="Helical" evidence="1">
    <location>
        <begin position="59"/>
        <end position="80"/>
    </location>
</feature>
<reference evidence="2" key="1">
    <citation type="submission" date="2016-10" db="EMBL/GenBank/DDBJ databases">
        <title>Sequence of Gallionella enrichment culture.</title>
        <authorList>
            <person name="Poehlein A."/>
            <person name="Muehling M."/>
            <person name="Daniel R."/>
        </authorList>
    </citation>
    <scope>NUCLEOTIDE SEQUENCE</scope>
</reference>
<proteinExistence type="predicted"/>
<keyword evidence="1" id="KW-1133">Transmembrane helix</keyword>
<evidence type="ECO:0000313" key="2">
    <source>
        <dbReference type="EMBL" id="OIQ70485.1"/>
    </source>
</evidence>
<keyword evidence="1" id="KW-0812">Transmembrane</keyword>
<dbReference type="AlphaFoldDB" id="A0A1J5Q3N8"/>
<name>A0A1J5Q3N8_9ZZZZ</name>
<organism evidence="2">
    <name type="scientific">mine drainage metagenome</name>
    <dbReference type="NCBI Taxonomy" id="410659"/>
    <lineage>
        <taxon>unclassified sequences</taxon>
        <taxon>metagenomes</taxon>
        <taxon>ecological metagenomes</taxon>
    </lineage>
</organism>
<evidence type="ECO:0000256" key="1">
    <source>
        <dbReference type="SAM" id="Phobius"/>
    </source>
</evidence>
<comment type="caution">
    <text evidence="2">The sequence shown here is derived from an EMBL/GenBank/DDBJ whole genome shotgun (WGS) entry which is preliminary data.</text>
</comment>
<sequence>MNFCGSQTFIHFCISHRFIVINNGIIVILHGAFVVKKVAFYTCYGIINLPAAFAKFNSHVIIIQCVFIIFEVIFCIGQIIVGEWVMPVDLNYLGVIAYGIFKIANIAIRIGAIKISLNKTGVELNHF</sequence>
<feature type="transmembrane region" description="Helical" evidence="1">
    <location>
        <begin position="92"/>
        <end position="112"/>
    </location>
</feature>
<dbReference type="EMBL" id="MLJW01004179">
    <property type="protein sequence ID" value="OIQ70485.1"/>
    <property type="molecule type" value="Genomic_DNA"/>
</dbReference>